<evidence type="ECO:0000256" key="6">
    <source>
        <dbReference type="ARBA" id="ARBA00022741"/>
    </source>
</evidence>
<dbReference type="GO" id="GO:0006012">
    <property type="term" value="P:galactose metabolic process"/>
    <property type="evidence" value="ECO:0007669"/>
    <property type="project" value="UniProtKB-UniPathway"/>
</dbReference>
<keyword evidence="8" id="KW-0067">ATP-binding</keyword>
<dbReference type="Gene3D" id="1.20.1440.340">
    <property type="match status" value="1"/>
</dbReference>
<dbReference type="OrthoDB" id="187738at2759"/>
<dbReference type="InterPro" id="IPR036554">
    <property type="entry name" value="GHMP_kinase_C_sf"/>
</dbReference>
<dbReference type="InterPro" id="IPR013750">
    <property type="entry name" value="GHMP_kinase_C_dom"/>
</dbReference>
<sequence length="544" mass="59600">MAAELPIPIYTNLNDLYANLGTTLNHAERWNTLVEEFEKRYGRKPEYIARAPGRINVIGEHIDYALFGVLPTAVERDILIACAPRSPAKDKEEAYGEVVANNTHPKYTESQFVPEKKAHSSMFKGISDSEPGEDVVHVEQWHLDIDTSQLRWESYIKAGYYGVLNNFFAPADTDAKPVPMDMLVSGNLPSGSGLSSSAAMVVGSTLAFLAANGKLEDANLTKGRLVEIAVENEKRVGVNSGGMDQAASVISQPGSVLYITFYPKLSATPTSLPPRAVLVVANSLVVADKAVSAKWCYNLRVVETLVGARILARHLGVKLDDKEKVTYREVVGRLAEEKKGEEAGKGGGMEESRLKEAIQLVLNEVDHLKGRDEKDGEGVSMEEMIELSGLTADAFNELYLSWVEVEADNFKLYRRAKHVLSEALRVLEFSDICQKGESETVLQELGTLMNESHKSCNDEFDCSCPELNELTELARQSGAYGSRLTGAGWGGCCVSLVAEDEVESFLQKMKAGYGRFKDLEGEALSEALFATRPSSGACVFKYTE</sequence>
<dbReference type="NCBIfam" id="TIGR00131">
    <property type="entry name" value="gal_kin"/>
    <property type="match status" value="1"/>
</dbReference>
<protein>
    <recommendedName>
        <fullName evidence="4">Galactokinase</fullName>
        <ecNumber evidence="3">2.7.1.6</ecNumber>
    </recommendedName>
    <alternativeName>
        <fullName evidence="11">Galactose kinase</fullName>
    </alternativeName>
</protein>
<feature type="domain" description="GHMP kinase C-terminal" evidence="14">
    <location>
        <begin position="442"/>
        <end position="513"/>
    </location>
</feature>
<keyword evidence="17" id="KW-1185">Reference proteome</keyword>
<keyword evidence="6" id="KW-0547">Nucleotide-binding</keyword>
<evidence type="ECO:0000256" key="8">
    <source>
        <dbReference type="ARBA" id="ARBA00022840"/>
    </source>
</evidence>
<evidence type="ECO:0000256" key="7">
    <source>
        <dbReference type="ARBA" id="ARBA00022777"/>
    </source>
</evidence>
<comment type="pathway">
    <text evidence="1">Carbohydrate metabolism; galactose metabolism.</text>
</comment>
<feature type="domain" description="GHMP kinase N-terminal" evidence="13">
    <location>
        <begin position="174"/>
        <end position="250"/>
    </location>
</feature>
<dbReference type="InterPro" id="IPR014721">
    <property type="entry name" value="Ribsml_uS5_D2-typ_fold_subgr"/>
</dbReference>
<evidence type="ECO:0000256" key="12">
    <source>
        <dbReference type="ARBA" id="ARBA00049538"/>
    </source>
</evidence>
<gene>
    <name evidence="16" type="ORF">BDV98DRAFT_551605</name>
</gene>
<evidence type="ECO:0000256" key="3">
    <source>
        <dbReference type="ARBA" id="ARBA00012315"/>
    </source>
</evidence>
<name>A0A5C3QBB1_9AGAR</name>
<dbReference type="PRINTS" id="PR00473">
    <property type="entry name" value="GALCTOKINASE"/>
</dbReference>
<dbReference type="Pfam" id="PF08544">
    <property type="entry name" value="GHMP_kinases_C"/>
    <property type="match status" value="1"/>
</dbReference>
<dbReference type="EMBL" id="ML178834">
    <property type="protein sequence ID" value="TFK99365.1"/>
    <property type="molecule type" value="Genomic_DNA"/>
</dbReference>
<dbReference type="PANTHER" id="PTHR10457:SF7">
    <property type="entry name" value="GALACTOKINASE-RELATED"/>
    <property type="match status" value="1"/>
</dbReference>
<dbReference type="Proteomes" id="UP000305067">
    <property type="component" value="Unassembled WGS sequence"/>
</dbReference>
<dbReference type="FunFam" id="1.20.1440.340:FF:000003">
    <property type="entry name" value="GAL1p Galactokinase"/>
    <property type="match status" value="1"/>
</dbReference>
<dbReference type="InterPro" id="IPR019741">
    <property type="entry name" value="Galactokinase_CS"/>
</dbReference>
<reference evidence="16 17" key="1">
    <citation type="journal article" date="2019" name="Nat. Ecol. Evol.">
        <title>Megaphylogeny resolves global patterns of mushroom evolution.</title>
        <authorList>
            <person name="Varga T."/>
            <person name="Krizsan K."/>
            <person name="Foldi C."/>
            <person name="Dima B."/>
            <person name="Sanchez-Garcia M."/>
            <person name="Sanchez-Ramirez S."/>
            <person name="Szollosi G.J."/>
            <person name="Szarkandi J.G."/>
            <person name="Papp V."/>
            <person name="Albert L."/>
            <person name="Andreopoulos W."/>
            <person name="Angelini C."/>
            <person name="Antonin V."/>
            <person name="Barry K.W."/>
            <person name="Bougher N.L."/>
            <person name="Buchanan P."/>
            <person name="Buyck B."/>
            <person name="Bense V."/>
            <person name="Catcheside P."/>
            <person name="Chovatia M."/>
            <person name="Cooper J."/>
            <person name="Damon W."/>
            <person name="Desjardin D."/>
            <person name="Finy P."/>
            <person name="Geml J."/>
            <person name="Haridas S."/>
            <person name="Hughes K."/>
            <person name="Justo A."/>
            <person name="Karasinski D."/>
            <person name="Kautmanova I."/>
            <person name="Kiss B."/>
            <person name="Kocsube S."/>
            <person name="Kotiranta H."/>
            <person name="LaButti K.M."/>
            <person name="Lechner B.E."/>
            <person name="Liimatainen K."/>
            <person name="Lipzen A."/>
            <person name="Lukacs Z."/>
            <person name="Mihaltcheva S."/>
            <person name="Morgado L.N."/>
            <person name="Niskanen T."/>
            <person name="Noordeloos M.E."/>
            <person name="Ohm R.A."/>
            <person name="Ortiz-Santana B."/>
            <person name="Ovrebo C."/>
            <person name="Racz N."/>
            <person name="Riley R."/>
            <person name="Savchenko A."/>
            <person name="Shiryaev A."/>
            <person name="Soop K."/>
            <person name="Spirin V."/>
            <person name="Szebenyi C."/>
            <person name="Tomsovsky M."/>
            <person name="Tulloss R.E."/>
            <person name="Uehling J."/>
            <person name="Grigoriev I.V."/>
            <person name="Vagvolgyi C."/>
            <person name="Papp T."/>
            <person name="Martin F.M."/>
            <person name="Miettinen O."/>
            <person name="Hibbett D.S."/>
            <person name="Nagy L.G."/>
        </authorList>
    </citation>
    <scope>NUCLEOTIDE SEQUENCE [LARGE SCALE GENOMIC DNA]</scope>
    <source>
        <strain evidence="16 17">CBS 309.79</strain>
    </source>
</reference>
<dbReference type="InterPro" id="IPR019539">
    <property type="entry name" value="GalKase_N"/>
</dbReference>
<dbReference type="SUPFAM" id="SSF55060">
    <property type="entry name" value="GHMP Kinase, C-terminal domain"/>
    <property type="match status" value="1"/>
</dbReference>
<keyword evidence="10" id="KW-0119">Carbohydrate metabolism</keyword>
<evidence type="ECO:0000256" key="1">
    <source>
        <dbReference type="ARBA" id="ARBA00004947"/>
    </source>
</evidence>
<dbReference type="PRINTS" id="PR00959">
    <property type="entry name" value="MEVGALKINASE"/>
</dbReference>
<dbReference type="GO" id="GO:0004335">
    <property type="term" value="F:galactokinase activity"/>
    <property type="evidence" value="ECO:0007669"/>
    <property type="project" value="UniProtKB-EC"/>
</dbReference>
<keyword evidence="5" id="KW-0808">Transferase</keyword>
<dbReference type="PROSITE" id="PS00106">
    <property type="entry name" value="GALACTOKINASE"/>
    <property type="match status" value="1"/>
</dbReference>
<evidence type="ECO:0000259" key="15">
    <source>
        <dbReference type="Pfam" id="PF10509"/>
    </source>
</evidence>
<organism evidence="16 17">
    <name type="scientific">Pterulicium gracile</name>
    <dbReference type="NCBI Taxonomy" id="1884261"/>
    <lineage>
        <taxon>Eukaryota</taxon>
        <taxon>Fungi</taxon>
        <taxon>Dikarya</taxon>
        <taxon>Basidiomycota</taxon>
        <taxon>Agaricomycotina</taxon>
        <taxon>Agaricomycetes</taxon>
        <taxon>Agaricomycetidae</taxon>
        <taxon>Agaricales</taxon>
        <taxon>Pleurotineae</taxon>
        <taxon>Pterulaceae</taxon>
        <taxon>Pterulicium</taxon>
    </lineage>
</organism>
<dbReference type="AlphaFoldDB" id="A0A5C3QBB1"/>
<dbReference type="InterPro" id="IPR006206">
    <property type="entry name" value="Mevalonate/galactokinase"/>
</dbReference>
<dbReference type="Pfam" id="PF00288">
    <property type="entry name" value="GHMP_kinases_N"/>
    <property type="match status" value="1"/>
</dbReference>
<evidence type="ECO:0000256" key="9">
    <source>
        <dbReference type="ARBA" id="ARBA00023144"/>
    </source>
</evidence>
<comment type="similarity">
    <text evidence="2">Belongs to the GHMP kinase family. GalK subfamily.</text>
</comment>
<dbReference type="Gene3D" id="3.30.230.10">
    <property type="match status" value="1"/>
</dbReference>
<evidence type="ECO:0000256" key="5">
    <source>
        <dbReference type="ARBA" id="ARBA00022679"/>
    </source>
</evidence>
<dbReference type="InterPro" id="IPR020568">
    <property type="entry name" value="Ribosomal_Su5_D2-typ_SF"/>
</dbReference>
<dbReference type="PIRSF" id="PIRSF000530">
    <property type="entry name" value="Galactokinase"/>
    <property type="match status" value="1"/>
</dbReference>
<comment type="catalytic activity">
    <reaction evidence="12">
        <text>alpha-D-galactose + ATP = alpha-D-galactose 1-phosphate + ADP + H(+)</text>
        <dbReference type="Rhea" id="RHEA:13553"/>
        <dbReference type="ChEBI" id="CHEBI:15378"/>
        <dbReference type="ChEBI" id="CHEBI:28061"/>
        <dbReference type="ChEBI" id="CHEBI:30616"/>
        <dbReference type="ChEBI" id="CHEBI:58336"/>
        <dbReference type="ChEBI" id="CHEBI:456216"/>
        <dbReference type="EC" id="2.7.1.6"/>
    </reaction>
    <physiologicalReaction direction="left-to-right" evidence="12">
        <dbReference type="Rhea" id="RHEA:13554"/>
    </physiologicalReaction>
</comment>
<dbReference type="GO" id="GO:0005829">
    <property type="term" value="C:cytosol"/>
    <property type="evidence" value="ECO:0007669"/>
    <property type="project" value="TreeGrafter"/>
</dbReference>
<evidence type="ECO:0000256" key="4">
    <source>
        <dbReference type="ARBA" id="ARBA00019487"/>
    </source>
</evidence>
<dbReference type="PANTHER" id="PTHR10457">
    <property type="entry name" value="MEVALONATE KINASE/GALACTOKINASE"/>
    <property type="match status" value="1"/>
</dbReference>
<evidence type="ECO:0000256" key="10">
    <source>
        <dbReference type="ARBA" id="ARBA00023277"/>
    </source>
</evidence>
<dbReference type="SUPFAM" id="SSF54211">
    <property type="entry name" value="Ribosomal protein S5 domain 2-like"/>
    <property type="match status" value="1"/>
</dbReference>
<dbReference type="STRING" id="1884261.A0A5C3QBB1"/>
<dbReference type="InterPro" id="IPR006203">
    <property type="entry name" value="GHMP_knse_ATP-bd_CS"/>
</dbReference>
<dbReference type="Pfam" id="PF10509">
    <property type="entry name" value="GalKase_gal_bdg"/>
    <property type="match status" value="1"/>
</dbReference>
<dbReference type="UniPathway" id="UPA00214"/>
<dbReference type="InterPro" id="IPR006204">
    <property type="entry name" value="GHMP_kinase_N_dom"/>
</dbReference>
<keyword evidence="7 16" id="KW-0418">Kinase</keyword>
<evidence type="ECO:0000256" key="11">
    <source>
        <dbReference type="ARBA" id="ARBA00029590"/>
    </source>
</evidence>
<dbReference type="PROSITE" id="PS00627">
    <property type="entry name" value="GHMP_KINASES_ATP"/>
    <property type="match status" value="1"/>
</dbReference>
<dbReference type="GO" id="GO:0005524">
    <property type="term" value="F:ATP binding"/>
    <property type="evidence" value="ECO:0007669"/>
    <property type="project" value="UniProtKB-KW"/>
</dbReference>
<evidence type="ECO:0000256" key="2">
    <source>
        <dbReference type="ARBA" id="ARBA00006566"/>
    </source>
</evidence>
<dbReference type="InterPro" id="IPR000705">
    <property type="entry name" value="Galactokinase"/>
</dbReference>
<evidence type="ECO:0000313" key="16">
    <source>
        <dbReference type="EMBL" id="TFK99365.1"/>
    </source>
</evidence>
<proteinExistence type="inferred from homology"/>
<dbReference type="EC" id="2.7.1.6" evidence="3"/>
<evidence type="ECO:0000259" key="13">
    <source>
        <dbReference type="Pfam" id="PF00288"/>
    </source>
</evidence>
<keyword evidence="9" id="KW-0299">Galactose metabolism</keyword>
<accession>A0A5C3QBB1</accession>
<evidence type="ECO:0000259" key="14">
    <source>
        <dbReference type="Pfam" id="PF08544"/>
    </source>
</evidence>
<feature type="domain" description="Galactokinase N-terminal" evidence="15">
    <location>
        <begin position="35"/>
        <end position="84"/>
    </location>
</feature>
<evidence type="ECO:0000313" key="17">
    <source>
        <dbReference type="Proteomes" id="UP000305067"/>
    </source>
</evidence>
<dbReference type="Gene3D" id="3.30.70.3170">
    <property type="match status" value="1"/>
</dbReference>